<accession>A0A077NJN6</accession>
<dbReference type="Proteomes" id="UP000028511">
    <property type="component" value="Unassembled WGS sequence"/>
</dbReference>
<dbReference type="EMBL" id="CBSW010000250">
    <property type="protein sequence ID" value="CDG98683.1"/>
    <property type="molecule type" value="Genomic_DNA"/>
</dbReference>
<dbReference type="PANTHER" id="PTHR36449">
    <property type="entry name" value="ACETYLTRANSFERASE-RELATED"/>
    <property type="match status" value="1"/>
</dbReference>
<gene>
    <name evidence="5" type="ORF">XBP1_460002</name>
</gene>
<organism evidence="5 6">
    <name type="scientific">Xenorhabdus bovienii str. puntauvense</name>
    <dbReference type="NCBI Taxonomy" id="1398201"/>
    <lineage>
        <taxon>Bacteria</taxon>
        <taxon>Pseudomonadati</taxon>
        <taxon>Pseudomonadota</taxon>
        <taxon>Gammaproteobacteria</taxon>
        <taxon>Enterobacterales</taxon>
        <taxon>Morganellaceae</taxon>
        <taxon>Xenorhabdus</taxon>
    </lineage>
</organism>
<dbReference type="Gene3D" id="3.40.630.30">
    <property type="match status" value="1"/>
</dbReference>
<proteinExistence type="inferred from homology"/>
<keyword evidence="3" id="KW-0808">Transferase</keyword>
<name>A0A077NJN6_XENBV</name>
<reference evidence="5" key="1">
    <citation type="submission" date="2013-07" db="EMBL/GenBank/DDBJ databases">
        <title>Sub-species coevolution in mutualistic symbiosis.</title>
        <authorList>
            <person name="Murfin K."/>
            <person name="Klassen J."/>
            <person name="Lee M."/>
            <person name="Forst S."/>
            <person name="Stock P."/>
            <person name="Goodrich-Blair H."/>
        </authorList>
    </citation>
    <scope>NUCLEOTIDE SEQUENCE [LARGE SCALE GENOMIC DNA]</scope>
    <source>
        <strain evidence="5">Puntauvense</strain>
    </source>
</reference>
<dbReference type="HOGENOM" id="CLU_101288_3_1_6"/>
<dbReference type="RefSeq" id="WP_038204936.1">
    <property type="nucleotide sequence ID" value="NZ_CAWLWN010000044.1"/>
</dbReference>
<evidence type="ECO:0000256" key="1">
    <source>
        <dbReference type="ARBA" id="ARBA00009342"/>
    </source>
</evidence>
<evidence type="ECO:0000313" key="6">
    <source>
        <dbReference type="Proteomes" id="UP000028511"/>
    </source>
</evidence>
<protein>
    <recommendedName>
        <fullName evidence="7">Acetyltransferase</fullName>
    </recommendedName>
</protein>
<comment type="caution">
    <text evidence="5">The sequence shown here is derived from an EMBL/GenBank/DDBJ whole genome shotgun (WGS) entry which is preliminary data.</text>
</comment>
<keyword evidence="4" id="KW-0012">Acyltransferase</keyword>
<evidence type="ECO:0008006" key="7">
    <source>
        <dbReference type="Google" id="ProtNLM"/>
    </source>
</evidence>
<comment type="similarity">
    <text evidence="1">Belongs to the acetyltransferase family. GNAT subfamily.</text>
</comment>
<keyword evidence="2" id="KW-1277">Toxin-antitoxin system</keyword>
<dbReference type="InterPro" id="IPR016181">
    <property type="entry name" value="Acyl_CoA_acyltransferase"/>
</dbReference>
<evidence type="ECO:0000313" key="5">
    <source>
        <dbReference type="EMBL" id="CDG98683.1"/>
    </source>
</evidence>
<evidence type="ECO:0000256" key="2">
    <source>
        <dbReference type="ARBA" id="ARBA00022649"/>
    </source>
</evidence>
<dbReference type="GO" id="GO:0016746">
    <property type="term" value="F:acyltransferase activity"/>
    <property type="evidence" value="ECO:0007669"/>
    <property type="project" value="UniProtKB-KW"/>
</dbReference>
<evidence type="ECO:0000256" key="3">
    <source>
        <dbReference type="ARBA" id="ARBA00022679"/>
    </source>
</evidence>
<dbReference type="PANTHER" id="PTHR36449:SF1">
    <property type="entry name" value="ACETYLTRANSFERASE"/>
    <property type="match status" value="1"/>
</dbReference>
<dbReference type="AlphaFoldDB" id="A0A077NJN6"/>
<evidence type="ECO:0000256" key="4">
    <source>
        <dbReference type="ARBA" id="ARBA00023315"/>
    </source>
</evidence>
<sequence>MFIEELIDKSHNRKSFNCGEPALNDYLQKLARQDTKNNVSKTYVAISSNDSNKKIIGYYTVTPSSINFDDLPNSLSKGLAKRAVPVYLLCRLAIDVHFQNNGFGGQLLILAGYRCLKVAEQIGGIGLFIEAKNQVVAKWYESFGAIPLSSAQKLIIPFETIKQALKT</sequence>
<dbReference type="SUPFAM" id="SSF55729">
    <property type="entry name" value="Acyl-CoA N-acyltransferases (Nat)"/>
    <property type="match status" value="1"/>
</dbReference>